<proteinExistence type="predicted"/>
<sequence length="76" mass="8307">MVALHHPARTTRPVVRRGWPERGPGADPRRGHDDFQGCTGQLTAIEVEHFEGDLPPIRTFEPPHAAAVAEQDGPHG</sequence>
<name>A0A1G7A9R3_9PROT</name>
<gene>
    <name evidence="2" type="ORF">SAMN04487779_10196</name>
</gene>
<evidence type="ECO:0000313" key="3">
    <source>
        <dbReference type="Proteomes" id="UP000198925"/>
    </source>
</evidence>
<evidence type="ECO:0000256" key="1">
    <source>
        <dbReference type="SAM" id="MobiDB-lite"/>
    </source>
</evidence>
<dbReference type="SUPFAM" id="SSF53706">
    <property type="entry name" value="Formate dehydrogenase/DMSO reductase, domains 1-3"/>
    <property type="match status" value="1"/>
</dbReference>
<feature type="region of interest" description="Disordered" evidence="1">
    <location>
        <begin position="1"/>
        <end position="37"/>
    </location>
</feature>
<protein>
    <submittedName>
        <fullName evidence="2">Uncharacterized protein</fullName>
    </submittedName>
</protein>
<dbReference type="EMBL" id="FMZX01000019">
    <property type="protein sequence ID" value="SDE11237.1"/>
    <property type="molecule type" value="Genomic_DNA"/>
</dbReference>
<dbReference type="AlphaFoldDB" id="A0A1G7A9R3"/>
<organism evidence="2 3">
    <name type="scientific">Belnapia rosea</name>
    <dbReference type="NCBI Taxonomy" id="938405"/>
    <lineage>
        <taxon>Bacteria</taxon>
        <taxon>Pseudomonadati</taxon>
        <taxon>Pseudomonadota</taxon>
        <taxon>Alphaproteobacteria</taxon>
        <taxon>Acetobacterales</taxon>
        <taxon>Roseomonadaceae</taxon>
        <taxon>Belnapia</taxon>
    </lineage>
</organism>
<dbReference type="Proteomes" id="UP000198925">
    <property type="component" value="Unassembled WGS sequence"/>
</dbReference>
<dbReference type="STRING" id="938405.SAMN02927895_03495"/>
<reference evidence="2 3" key="1">
    <citation type="submission" date="2016-10" db="EMBL/GenBank/DDBJ databases">
        <authorList>
            <person name="de Groot N.N."/>
        </authorList>
    </citation>
    <scope>NUCLEOTIDE SEQUENCE [LARGE SCALE GENOMIC DNA]</scope>
    <source>
        <strain evidence="2 3">CPCC 100156</strain>
    </source>
</reference>
<accession>A0A1G7A9R3</accession>
<keyword evidence="3" id="KW-1185">Reference proteome</keyword>
<evidence type="ECO:0000313" key="2">
    <source>
        <dbReference type="EMBL" id="SDE11237.1"/>
    </source>
</evidence>